<evidence type="ECO:0000313" key="1">
    <source>
        <dbReference type="EMBL" id="KAK2147427.1"/>
    </source>
</evidence>
<proteinExistence type="predicted"/>
<keyword evidence="2" id="KW-1185">Reference proteome</keyword>
<accession>A0AAD9MVL1</accession>
<name>A0AAD9MVL1_9ANNE</name>
<dbReference type="Proteomes" id="UP001208570">
    <property type="component" value="Unassembled WGS sequence"/>
</dbReference>
<sequence length="157" mass="18276">MCCNVTASIMKRLRDGCFKTSVSGVSIIAKCMLCLDNKSKHVSRFTNFRHPWTPLTIRIHRAQEVSCPDGFQWDRKAEKCYTIEIYGPTKGTNLIKACQKILPEAFPVEPKDSTEMDHIREVAGSDRIWLGMRKPDDFSDMYDFRYYSDGKRIEYQY</sequence>
<gene>
    <name evidence="1" type="ORF">LSH36_554g01047</name>
</gene>
<dbReference type="EMBL" id="JAODUP010000554">
    <property type="protein sequence ID" value="KAK2147427.1"/>
    <property type="molecule type" value="Genomic_DNA"/>
</dbReference>
<protein>
    <submittedName>
        <fullName evidence="1">Uncharacterized protein</fullName>
    </submittedName>
</protein>
<comment type="caution">
    <text evidence="1">The sequence shown here is derived from an EMBL/GenBank/DDBJ whole genome shotgun (WGS) entry which is preliminary data.</text>
</comment>
<dbReference type="AlphaFoldDB" id="A0AAD9MVL1"/>
<evidence type="ECO:0000313" key="2">
    <source>
        <dbReference type="Proteomes" id="UP001208570"/>
    </source>
</evidence>
<reference evidence="1" key="1">
    <citation type="journal article" date="2023" name="Mol. Biol. Evol.">
        <title>Third-Generation Sequencing Reveals the Adaptive Role of the Epigenome in Three Deep-Sea Polychaetes.</title>
        <authorList>
            <person name="Perez M."/>
            <person name="Aroh O."/>
            <person name="Sun Y."/>
            <person name="Lan Y."/>
            <person name="Juniper S.K."/>
            <person name="Young C.R."/>
            <person name="Angers B."/>
            <person name="Qian P.Y."/>
        </authorList>
    </citation>
    <scope>NUCLEOTIDE SEQUENCE</scope>
    <source>
        <strain evidence="1">P08H-3</strain>
    </source>
</reference>
<organism evidence="1 2">
    <name type="scientific">Paralvinella palmiformis</name>
    <dbReference type="NCBI Taxonomy" id="53620"/>
    <lineage>
        <taxon>Eukaryota</taxon>
        <taxon>Metazoa</taxon>
        <taxon>Spiralia</taxon>
        <taxon>Lophotrochozoa</taxon>
        <taxon>Annelida</taxon>
        <taxon>Polychaeta</taxon>
        <taxon>Sedentaria</taxon>
        <taxon>Canalipalpata</taxon>
        <taxon>Terebellida</taxon>
        <taxon>Terebelliformia</taxon>
        <taxon>Alvinellidae</taxon>
        <taxon>Paralvinella</taxon>
    </lineage>
</organism>